<accession>A0A482X3L7</accession>
<sequence>ASQSLLKSFSYEKPHLAQVIARGYSAETETDEDFDCRFEPTSASPTSTAGSGVKVLTT</sequence>
<keyword evidence="3" id="KW-1185">Reference proteome</keyword>
<reference evidence="2 3" key="1">
    <citation type="journal article" date="2017" name="Gigascience">
        <title>Genome sequence of the small brown planthopper, Laodelphax striatellus.</title>
        <authorList>
            <person name="Zhu J."/>
            <person name="Jiang F."/>
            <person name="Wang X."/>
            <person name="Yang P."/>
            <person name="Bao Y."/>
            <person name="Zhao W."/>
            <person name="Wang W."/>
            <person name="Lu H."/>
            <person name="Wang Q."/>
            <person name="Cui N."/>
            <person name="Li J."/>
            <person name="Chen X."/>
            <person name="Luo L."/>
            <person name="Yu J."/>
            <person name="Kang L."/>
            <person name="Cui F."/>
        </authorList>
    </citation>
    <scope>NUCLEOTIDE SEQUENCE [LARGE SCALE GENOMIC DNA]</scope>
    <source>
        <strain evidence="2">Lst14</strain>
    </source>
</reference>
<feature type="compositionally biased region" description="Low complexity" evidence="1">
    <location>
        <begin position="40"/>
        <end position="52"/>
    </location>
</feature>
<organism evidence="2 3">
    <name type="scientific">Laodelphax striatellus</name>
    <name type="common">Small brown planthopper</name>
    <name type="synonym">Delphax striatella</name>
    <dbReference type="NCBI Taxonomy" id="195883"/>
    <lineage>
        <taxon>Eukaryota</taxon>
        <taxon>Metazoa</taxon>
        <taxon>Ecdysozoa</taxon>
        <taxon>Arthropoda</taxon>
        <taxon>Hexapoda</taxon>
        <taxon>Insecta</taxon>
        <taxon>Pterygota</taxon>
        <taxon>Neoptera</taxon>
        <taxon>Paraneoptera</taxon>
        <taxon>Hemiptera</taxon>
        <taxon>Auchenorrhyncha</taxon>
        <taxon>Fulgoroidea</taxon>
        <taxon>Delphacidae</taxon>
        <taxon>Criomorphinae</taxon>
        <taxon>Laodelphax</taxon>
    </lineage>
</organism>
<dbReference type="EMBL" id="QKKF02019007">
    <property type="protein sequence ID" value="RZF40206.1"/>
    <property type="molecule type" value="Genomic_DNA"/>
</dbReference>
<feature type="region of interest" description="Disordered" evidence="1">
    <location>
        <begin position="38"/>
        <end position="58"/>
    </location>
</feature>
<dbReference type="InParanoid" id="A0A482X3L7"/>
<dbReference type="Proteomes" id="UP000291343">
    <property type="component" value="Unassembled WGS sequence"/>
</dbReference>
<dbReference type="AlphaFoldDB" id="A0A482X3L7"/>
<name>A0A482X3L7_LAOST</name>
<protein>
    <submittedName>
        <fullName evidence="2">Uncharacterized protein</fullName>
    </submittedName>
</protein>
<evidence type="ECO:0000256" key="1">
    <source>
        <dbReference type="SAM" id="MobiDB-lite"/>
    </source>
</evidence>
<evidence type="ECO:0000313" key="3">
    <source>
        <dbReference type="Proteomes" id="UP000291343"/>
    </source>
</evidence>
<comment type="caution">
    <text evidence="2">The sequence shown here is derived from an EMBL/GenBank/DDBJ whole genome shotgun (WGS) entry which is preliminary data.</text>
</comment>
<gene>
    <name evidence="2" type="ORF">LSTR_LSTR016759</name>
</gene>
<feature type="non-terminal residue" evidence="2">
    <location>
        <position position="1"/>
    </location>
</feature>
<proteinExistence type="predicted"/>
<evidence type="ECO:0000313" key="2">
    <source>
        <dbReference type="EMBL" id="RZF40206.1"/>
    </source>
</evidence>